<feature type="domain" description="Retrotransposon gag" evidence="2">
    <location>
        <begin position="2"/>
        <end position="94"/>
    </location>
</feature>
<comment type="caution">
    <text evidence="3">The sequence shown here is derived from an EMBL/GenBank/DDBJ whole genome shotgun (WGS) entry which is preliminary data.</text>
</comment>
<proteinExistence type="predicted"/>
<evidence type="ECO:0000259" key="2">
    <source>
        <dbReference type="Pfam" id="PF03732"/>
    </source>
</evidence>
<name>A0ABD1UQN4_9LAMI</name>
<organism evidence="3 4">
    <name type="scientific">Abeliophyllum distichum</name>
    <dbReference type="NCBI Taxonomy" id="126358"/>
    <lineage>
        <taxon>Eukaryota</taxon>
        <taxon>Viridiplantae</taxon>
        <taxon>Streptophyta</taxon>
        <taxon>Embryophyta</taxon>
        <taxon>Tracheophyta</taxon>
        <taxon>Spermatophyta</taxon>
        <taxon>Magnoliopsida</taxon>
        <taxon>eudicotyledons</taxon>
        <taxon>Gunneridae</taxon>
        <taxon>Pentapetalae</taxon>
        <taxon>asterids</taxon>
        <taxon>lamiids</taxon>
        <taxon>Lamiales</taxon>
        <taxon>Oleaceae</taxon>
        <taxon>Forsythieae</taxon>
        <taxon>Abeliophyllum</taxon>
    </lineage>
</organism>
<dbReference type="EMBL" id="JBFOLK010000003">
    <property type="protein sequence ID" value="KAL2526850.1"/>
    <property type="molecule type" value="Genomic_DNA"/>
</dbReference>
<dbReference type="PANTHER" id="PTHR34482:SF49">
    <property type="entry name" value="RETROTRANSPOSON GAG DOMAIN-CONTAINING PROTEIN"/>
    <property type="match status" value="1"/>
</dbReference>
<protein>
    <recommendedName>
        <fullName evidence="2">Retrotransposon gag domain-containing protein</fullName>
    </recommendedName>
</protein>
<evidence type="ECO:0000313" key="4">
    <source>
        <dbReference type="Proteomes" id="UP001604336"/>
    </source>
</evidence>
<dbReference type="InterPro" id="IPR005162">
    <property type="entry name" value="Retrotrans_gag_dom"/>
</dbReference>
<evidence type="ECO:0000313" key="3">
    <source>
        <dbReference type="EMBL" id="KAL2526850.1"/>
    </source>
</evidence>
<sequence length="193" mass="22688">MLIDDASHWWESDSRTRTTEHQRNLTWNQFKKALMGKYFPQSLKDQKEAEFLQLMQGNMPLGEYERKFERLSRYAPHMVNTELTKTKRFELGLRQEIKGIMAAQQYTTYAEALRWAHAIFTGLGLEEKILPSYEVSKKREWNELYAENGNGQNKKANNRSGSSKLNEVIPPCPKYSRTHRDECLYGKCVLSMR</sequence>
<reference evidence="4" key="1">
    <citation type="submission" date="2024-07" db="EMBL/GenBank/DDBJ databases">
        <title>Two chromosome-level genome assemblies of Korean endemic species Abeliophyllum distichum and Forsythia ovata (Oleaceae).</title>
        <authorList>
            <person name="Jang H."/>
        </authorList>
    </citation>
    <scope>NUCLEOTIDE SEQUENCE [LARGE SCALE GENOMIC DNA]</scope>
</reference>
<dbReference type="AlphaFoldDB" id="A0ABD1UQN4"/>
<dbReference type="Proteomes" id="UP001604336">
    <property type="component" value="Unassembled WGS sequence"/>
</dbReference>
<keyword evidence="4" id="KW-1185">Reference proteome</keyword>
<feature type="region of interest" description="Disordered" evidence="1">
    <location>
        <begin position="146"/>
        <end position="171"/>
    </location>
</feature>
<dbReference type="PANTHER" id="PTHR34482">
    <property type="entry name" value="DNA DAMAGE-INDUCIBLE PROTEIN 1-LIKE"/>
    <property type="match status" value="1"/>
</dbReference>
<gene>
    <name evidence="3" type="ORF">Adt_11904</name>
</gene>
<evidence type="ECO:0000256" key="1">
    <source>
        <dbReference type="SAM" id="MobiDB-lite"/>
    </source>
</evidence>
<dbReference type="Pfam" id="PF03732">
    <property type="entry name" value="Retrotrans_gag"/>
    <property type="match status" value="1"/>
</dbReference>
<accession>A0ABD1UQN4</accession>
<feature type="compositionally biased region" description="Polar residues" evidence="1">
    <location>
        <begin position="149"/>
        <end position="165"/>
    </location>
</feature>